<organism evidence="2 3">
    <name type="scientific">Metarhizium rileyi (strain RCEF 4871)</name>
    <name type="common">Nomuraea rileyi</name>
    <dbReference type="NCBI Taxonomy" id="1649241"/>
    <lineage>
        <taxon>Eukaryota</taxon>
        <taxon>Fungi</taxon>
        <taxon>Dikarya</taxon>
        <taxon>Ascomycota</taxon>
        <taxon>Pezizomycotina</taxon>
        <taxon>Sordariomycetes</taxon>
        <taxon>Hypocreomycetidae</taxon>
        <taxon>Hypocreales</taxon>
        <taxon>Clavicipitaceae</taxon>
        <taxon>Metarhizium</taxon>
    </lineage>
</organism>
<comment type="caution">
    <text evidence="2">The sequence shown here is derived from an EMBL/GenBank/DDBJ whole genome shotgun (WGS) entry which is preliminary data.</text>
</comment>
<evidence type="ECO:0000313" key="2">
    <source>
        <dbReference type="EMBL" id="TWU73906.1"/>
    </source>
</evidence>
<dbReference type="InterPro" id="IPR012340">
    <property type="entry name" value="NA-bd_OB-fold"/>
</dbReference>
<protein>
    <recommendedName>
        <fullName evidence="4">Cyclin-like F-box</fullName>
    </recommendedName>
</protein>
<feature type="compositionally biased region" description="Basic and acidic residues" evidence="1">
    <location>
        <begin position="131"/>
        <end position="143"/>
    </location>
</feature>
<name>A0A5C6GCZ5_METRR</name>
<reference evidence="3" key="1">
    <citation type="submission" date="2018-12" db="EMBL/GenBank/DDBJ databases">
        <title>The complete genome of Metarhizium rileyi, a key fungal pathogen of Lepidoptera.</title>
        <authorList>
            <person name="Binneck E."/>
            <person name="Lastra C.C.L."/>
            <person name="Sosa-Gomez D.R."/>
        </authorList>
    </citation>
    <scope>NUCLEOTIDE SEQUENCE [LARGE SCALE GENOMIC DNA]</scope>
    <source>
        <strain evidence="3">Cep018-CH2</strain>
    </source>
</reference>
<dbReference type="EMBL" id="SBHS01000014">
    <property type="protein sequence ID" value="TWU73906.1"/>
    <property type="molecule type" value="Genomic_DNA"/>
</dbReference>
<evidence type="ECO:0000313" key="3">
    <source>
        <dbReference type="Proteomes" id="UP000317257"/>
    </source>
</evidence>
<evidence type="ECO:0000256" key="1">
    <source>
        <dbReference type="SAM" id="MobiDB-lite"/>
    </source>
</evidence>
<dbReference type="AlphaFoldDB" id="A0A5C6GCZ5"/>
<gene>
    <name evidence="2" type="ORF">ED733_003631</name>
</gene>
<evidence type="ECO:0008006" key="4">
    <source>
        <dbReference type="Google" id="ProtNLM"/>
    </source>
</evidence>
<accession>A0A5C6GCZ5</accession>
<dbReference type="Gene3D" id="2.40.50.140">
    <property type="entry name" value="Nucleic acid-binding proteins"/>
    <property type="match status" value="1"/>
</dbReference>
<feature type="region of interest" description="Disordered" evidence="1">
    <location>
        <begin position="126"/>
        <end position="187"/>
    </location>
</feature>
<feature type="region of interest" description="Disordered" evidence="1">
    <location>
        <begin position="199"/>
        <end position="219"/>
    </location>
</feature>
<proteinExistence type="predicted"/>
<dbReference type="Proteomes" id="UP000317257">
    <property type="component" value="Unassembled WGS sequence"/>
</dbReference>
<sequence>MESPTPTPFTLRPIIQDLVRTRFAVPESTFLVEGVHISPLTQTGRWQVIRLLLGDGELCIQAILGDAMHRFVHTGEIAVGSYVCVQDFQLRLRTVGSDAKQMVYLVVHDLSTLGCNDDVRRMLPAAQQDDVPERQHTSADKVKSPASNTGAPAASTPSKQRSARRRSSSSSSKSSSGKRRDREDFEQDDLEDAFEEFEALTTFPAKKPQRASSPARAPSKPCLPVALPRDWHDPQTPLKLTTLRSIPNLPYRQNWACNVLAIVASISPVESSNLLPYKQRTARITDPSTAKQVHLTVFLDPDEFTPRVGSAVLLTGVKNHRFDGGSLKKYASDKGLGRWWFEDPWELAWCDVRGIKAWWAEMEAYFASQMSEEVIGGDD</sequence>